<dbReference type="InterPro" id="IPR000873">
    <property type="entry name" value="AMP-dep_synth/lig_dom"/>
</dbReference>
<feature type="domain" description="Carrier" evidence="5">
    <location>
        <begin position="1599"/>
        <end position="1673"/>
    </location>
</feature>
<dbReference type="SMART" id="SM01294">
    <property type="entry name" value="PKS_PP_betabranch"/>
    <property type="match status" value="1"/>
</dbReference>
<dbReference type="NCBIfam" id="TIGR01733">
    <property type="entry name" value="AA-adenyl-dom"/>
    <property type="match status" value="1"/>
</dbReference>
<dbReference type="Gene3D" id="3.30.559.30">
    <property type="entry name" value="Nonribosomal peptide synthetase, condensation domain"/>
    <property type="match status" value="2"/>
</dbReference>
<dbReference type="GO" id="GO:0008610">
    <property type="term" value="P:lipid biosynthetic process"/>
    <property type="evidence" value="ECO:0007669"/>
    <property type="project" value="UniProtKB-ARBA"/>
</dbReference>
<organism evidence="6 7">
    <name type="scientific">Nocardia aurantiaca</name>
    <dbReference type="NCBI Taxonomy" id="2675850"/>
    <lineage>
        <taxon>Bacteria</taxon>
        <taxon>Bacillati</taxon>
        <taxon>Actinomycetota</taxon>
        <taxon>Actinomycetes</taxon>
        <taxon>Mycobacteriales</taxon>
        <taxon>Nocardiaceae</taxon>
        <taxon>Nocardia</taxon>
    </lineage>
</organism>
<dbReference type="RefSeq" id="WP_154785996.1">
    <property type="nucleotide sequence ID" value="NZ_WMBB01000001.1"/>
</dbReference>
<dbReference type="Gene3D" id="3.30.559.10">
    <property type="entry name" value="Chloramphenicol acetyltransferase-like domain"/>
    <property type="match status" value="2"/>
</dbReference>
<evidence type="ECO:0000256" key="1">
    <source>
        <dbReference type="ARBA" id="ARBA00001957"/>
    </source>
</evidence>
<dbReference type="GO" id="GO:0072330">
    <property type="term" value="P:monocarboxylic acid biosynthetic process"/>
    <property type="evidence" value="ECO:0007669"/>
    <property type="project" value="UniProtKB-ARBA"/>
</dbReference>
<dbReference type="PANTHER" id="PTHR45527:SF1">
    <property type="entry name" value="FATTY ACID SYNTHASE"/>
    <property type="match status" value="1"/>
</dbReference>
<dbReference type="InterPro" id="IPR025110">
    <property type="entry name" value="AMP-bd_C"/>
</dbReference>
<keyword evidence="2" id="KW-0596">Phosphopantetheine</keyword>
<feature type="domain" description="Carrier" evidence="5">
    <location>
        <begin position="995"/>
        <end position="1070"/>
    </location>
</feature>
<dbReference type="SUPFAM" id="SSF47336">
    <property type="entry name" value="ACP-like"/>
    <property type="match status" value="2"/>
</dbReference>
<dbReference type="PROSITE" id="PS50075">
    <property type="entry name" value="CARRIER"/>
    <property type="match status" value="2"/>
</dbReference>
<dbReference type="FunFam" id="3.30.300.30:FF:000010">
    <property type="entry name" value="Enterobactin synthetase component F"/>
    <property type="match status" value="1"/>
</dbReference>
<dbReference type="InterPro" id="IPR020845">
    <property type="entry name" value="AMP-binding_CS"/>
</dbReference>
<dbReference type="Gene3D" id="3.40.50.12780">
    <property type="entry name" value="N-terminal domain of ligase-like"/>
    <property type="match status" value="1"/>
</dbReference>
<evidence type="ECO:0000259" key="5">
    <source>
        <dbReference type="PROSITE" id="PS50075"/>
    </source>
</evidence>
<keyword evidence="7" id="KW-1185">Reference proteome</keyword>
<dbReference type="SMART" id="SM00823">
    <property type="entry name" value="PKS_PP"/>
    <property type="match status" value="2"/>
</dbReference>
<evidence type="ECO:0000313" key="6">
    <source>
        <dbReference type="EMBL" id="MTE11487.1"/>
    </source>
</evidence>
<sequence>MSDIDATVTVAGTSVADRRRELLRRRLTEQGLAAATAAPARRTRAGERRPLSAGQRRMWFLQTRDPEDATLNICVAYRLVGALDAQRLRTAVASVFARHDVLRTTFGVDEDGEPFQVFTDDFTLPWQSHDLTDLAESARSVRVEVLARREFGRPFDLAAELPLRITVVRTGTAEWVLLLAAHHSCWDDDAWAVFFSDLNAAYNGAEKAALTAQYVDIEVLDAPAEDDADIAYWRNTLRPLPEPLELPGSAVVAPSKRADRCTVALPADLLDRVDVFARARAASPFMVLLAGYAALIQRYTAADDFLVSIPVTNRRSAAAEQLVGYFGNTVLLRETVDRTETFTGLVEATRRTCLAAFAHQAVGIDRVVRAVDPERVDGRDGMDQLVRLGFSVRKSADGFALNGVTSAQLDELGAPTAQVPLALAVVTGSAHGAVLEAEYQVDVLSRPLVQRMLEHYVRLLDRALSTPAGRLADLDMLGGKDRIAILEQSRGADVPTDPATMVDLFEASVAAGPETLALVSDDIELTYAELNARANRLAHWLIREGLGSEDIVALRMSNSIEFIVAVYGVLKAGAAYLPIDPAYPDDRIDYLIADARPRLALGRVELGAAEEAAAGLPDTNPTDADRVRPLLPANLAYVIYTSGSTGEPKGVTVSHAAIAEHVVSFTAEWDMTSEDRLLQSSSVSFDASLLDIFVTLALGARLIVPKPDAFRDIRYIADLITRRGVTVLHMVPSMLSAFLLLPEVREWRALRHVPVGGEALPGEVADKFATVFDAELRNHYGPTEAVVCATNQPVAGPQGTGIVPIGVPNQNVHAYVLDEALQLVPAGVVGEIYLGGAQLARGYLGRPALTASRFVADPFTPGARLYRTGDLARRNEFGELDFVGRADEQVKVRGFRIELGEVESGLAAHPSVGHCVAIVVEDPALGAQLAAYLVPAAGATIDVAQVRAHAAAALPEYMVPSAFAVIDEIPLTVNGKLDKRALPAPSPAVERVHRTPATATERRLCGIYTRLFGVRTVGADDSFFELGGHSLLAARLVARIRAEFGVELDVRIVFDTPSPAGLAAGLVARFRDEFGIDLDAMDDEVDTAESVENIVAAPISGRPAVTERQRPERLPLSYSQLAMWFQCRMEGPSAVGNLPFAVRFDGGIDIAALRAALADVVARHEALRTGFGEQDGIPYQVVRATGEIELEISGLAADRLAEELAEIGRYAFTVDNEPLVRARLLVLDPGTQVLSLLVHHIVADHASLGILLEDLVAAYRSRVDDGRAPTWTPLTVQYPDYVLWQHDAFGASADGLPGEYGRAQLDYWRDALAGLPDRIDVAHDRPRPRVLGKRGELADFAVPAALRTRLIALAEACGATEFMVYQAAVATLLHKLGGGEDITLGTPVACRVDAETAPLVGLFANMAVLRNDLSGTPTLRDTVLRGREVVLGAHAHQELPIERLVEALNPPRSRSRNPLFQSMLHVRGADWAPAALAMAGDTTATVLPVDFDVSFLDLNISVNVTGDGGSAVRVVANADLYEPDTVQHIATALATTLEAYATAPDRTVAELEVLPVSDLDRLLAPPVLESGATLRDPGVPVAGIADTAVDSGHTHAGMTGAENTERVLIELLEELLDISEVEADDNFFALGGDSVISIQWSARATALGLALTPQLVFEHLTIAELAAAVDAAEPPAAHGEPTPREESAPMSASGLDAAALAALTASWQAR</sequence>
<dbReference type="Gene3D" id="3.40.50.1820">
    <property type="entry name" value="alpha/beta hydrolase"/>
    <property type="match status" value="1"/>
</dbReference>
<dbReference type="FunFam" id="3.40.50.980:FF:000001">
    <property type="entry name" value="Non-ribosomal peptide synthetase"/>
    <property type="match status" value="1"/>
</dbReference>
<dbReference type="GO" id="GO:0031177">
    <property type="term" value="F:phosphopantetheine binding"/>
    <property type="evidence" value="ECO:0007669"/>
    <property type="project" value="InterPro"/>
</dbReference>
<dbReference type="Pfam" id="PF13193">
    <property type="entry name" value="AMP-binding_C"/>
    <property type="match status" value="1"/>
</dbReference>
<dbReference type="SUPFAM" id="SSF56801">
    <property type="entry name" value="Acetyl-CoA synthetase-like"/>
    <property type="match status" value="1"/>
</dbReference>
<dbReference type="InterPro" id="IPR020806">
    <property type="entry name" value="PKS_PP-bd"/>
</dbReference>
<dbReference type="FunFam" id="1.10.1200.10:FF:000016">
    <property type="entry name" value="Non-ribosomal peptide synthase"/>
    <property type="match status" value="1"/>
</dbReference>
<dbReference type="CDD" id="cd19531">
    <property type="entry name" value="LCL_NRPS-like"/>
    <property type="match status" value="1"/>
</dbReference>
<dbReference type="Pfam" id="PF00550">
    <property type="entry name" value="PP-binding"/>
    <property type="match status" value="2"/>
</dbReference>
<dbReference type="PROSITE" id="PS00012">
    <property type="entry name" value="PHOSPHOPANTETHEINE"/>
    <property type="match status" value="2"/>
</dbReference>
<dbReference type="Pfam" id="PF00501">
    <property type="entry name" value="AMP-binding"/>
    <property type="match status" value="1"/>
</dbReference>
<dbReference type="InterPro" id="IPR029058">
    <property type="entry name" value="AB_hydrolase_fold"/>
</dbReference>
<comment type="caution">
    <text evidence="6">The sequence shown here is derived from an EMBL/GenBank/DDBJ whole genome shotgun (WGS) entry which is preliminary data.</text>
</comment>
<dbReference type="InterPro" id="IPR006162">
    <property type="entry name" value="Ppantetheine_attach_site"/>
</dbReference>
<evidence type="ECO:0000256" key="2">
    <source>
        <dbReference type="ARBA" id="ARBA00022450"/>
    </source>
</evidence>
<dbReference type="EMBL" id="WMBB01000001">
    <property type="protein sequence ID" value="MTE11487.1"/>
    <property type="molecule type" value="Genomic_DNA"/>
</dbReference>
<reference evidence="6 7" key="1">
    <citation type="submission" date="2019-11" db="EMBL/GenBank/DDBJ databases">
        <title>Nocardia sp. nov. CT2-14 isolated from soil.</title>
        <authorList>
            <person name="Kanchanasin P."/>
            <person name="Tanasupawat S."/>
            <person name="Yuki M."/>
            <person name="Kudo T."/>
        </authorList>
    </citation>
    <scope>NUCLEOTIDE SEQUENCE [LARGE SCALE GENOMIC DNA]</scope>
    <source>
        <strain evidence="6 7">CT2-14</strain>
    </source>
</reference>
<dbReference type="InterPro" id="IPR042099">
    <property type="entry name" value="ANL_N_sf"/>
</dbReference>
<dbReference type="GO" id="GO:0005829">
    <property type="term" value="C:cytosol"/>
    <property type="evidence" value="ECO:0007669"/>
    <property type="project" value="TreeGrafter"/>
</dbReference>
<dbReference type="Pfam" id="PF00668">
    <property type="entry name" value="Condensation"/>
    <property type="match status" value="2"/>
</dbReference>
<dbReference type="SUPFAM" id="SSF52777">
    <property type="entry name" value="CoA-dependent acyltransferases"/>
    <property type="match status" value="4"/>
</dbReference>
<evidence type="ECO:0000256" key="4">
    <source>
        <dbReference type="SAM" id="MobiDB-lite"/>
    </source>
</evidence>
<dbReference type="PANTHER" id="PTHR45527">
    <property type="entry name" value="NONRIBOSOMAL PEPTIDE SYNTHETASE"/>
    <property type="match status" value="1"/>
</dbReference>
<dbReference type="PROSITE" id="PS00455">
    <property type="entry name" value="AMP_BINDING"/>
    <property type="match status" value="1"/>
</dbReference>
<keyword evidence="3" id="KW-0597">Phosphoprotein</keyword>
<evidence type="ECO:0000313" key="7">
    <source>
        <dbReference type="Proteomes" id="UP000432464"/>
    </source>
</evidence>
<comment type="cofactor">
    <cofactor evidence="1">
        <name>pantetheine 4'-phosphate</name>
        <dbReference type="ChEBI" id="CHEBI:47942"/>
    </cofactor>
</comment>
<dbReference type="InterPro" id="IPR001242">
    <property type="entry name" value="Condensation_dom"/>
</dbReference>
<dbReference type="UniPathway" id="UPA00011"/>
<dbReference type="InterPro" id="IPR036736">
    <property type="entry name" value="ACP-like_sf"/>
</dbReference>
<dbReference type="FunFam" id="2.30.38.10:FF:000001">
    <property type="entry name" value="Non-ribosomal peptide synthetase PvdI"/>
    <property type="match status" value="1"/>
</dbReference>
<name>A0A6I3KQ05_9NOCA</name>
<dbReference type="Proteomes" id="UP000432464">
    <property type="component" value="Unassembled WGS sequence"/>
</dbReference>
<dbReference type="GO" id="GO:0044550">
    <property type="term" value="P:secondary metabolite biosynthetic process"/>
    <property type="evidence" value="ECO:0007669"/>
    <property type="project" value="UniProtKB-ARBA"/>
</dbReference>
<accession>A0A6I3KQ05</accession>
<dbReference type="GO" id="GO:0043041">
    <property type="term" value="P:amino acid activation for nonribosomal peptide biosynthetic process"/>
    <property type="evidence" value="ECO:0007669"/>
    <property type="project" value="TreeGrafter"/>
</dbReference>
<protein>
    <submittedName>
        <fullName evidence="6">Amino acid adenylation domain-containing protein</fullName>
    </submittedName>
</protein>
<dbReference type="InterPro" id="IPR023213">
    <property type="entry name" value="CAT-like_dom_sf"/>
</dbReference>
<gene>
    <name evidence="6" type="ORF">GLP40_01600</name>
</gene>
<dbReference type="FunFam" id="3.40.50.12780:FF:000012">
    <property type="entry name" value="Non-ribosomal peptide synthetase"/>
    <property type="match status" value="1"/>
</dbReference>
<dbReference type="Gene3D" id="1.10.1200.10">
    <property type="entry name" value="ACP-like"/>
    <property type="match status" value="1"/>
</dbReference>
<evidence type="ECO:0000256" key="3">
    <source>
        <dbReference type="ARBA" id="ARBA00022553"/>
    </source>
</evidence>
<proteinExistence type="predicted"/>
<dbReference type="InterPro" id="IPR009081">
    <property type="entry name" value="PP-bd_ACP"/>
</dbReference>
<dbReference type="CDD" id="cd05930">
    <property type="entry name" value="A_NRPS"/>
    <property type="match status" value="1"/>
</dbReference>
<dbReference type="GO" id="GO:0003824">
    <property type="term" value="F:catalytic activity"/>
    <property type="evidence" value="ECO:0007669"/>
    <property type="project" value="InterPro"/>
</dbReference>
<dbReference type="Gene3D" id="3.30.300.30">
    <property type="match status" value="1"/>
</dbReference>
<dbReference type="InterPro" id="IPR010071">
    <property type="entry name" value="AA_adenyl_dom"/>
</dbReference>
<feature type="region of interest" description="Disordered" evidence="4">
    <location>
        <begin position="1672"/>
        <end position="1692"/>
    </location>
</feature>
<dbReference type="InterPro" id="IPR045851">
    <property type="entry name" value="AMP-bd_C_sf"/>
</dbReference>